<feature type="transmembrane region" description="Helical" evidence="1">
    <location>
        <begin position="178"/>
        <end position="201"/>
    </location>
</feature>
<dbReference type="AlphaFoldDB" id="A0A8H7YA24"/>
<protein>
    <recommendedName>
        <fullName evidence="3">Actin cortical patch SUR7/pH-response regulator pali</fullName>
    </recommendedName>
</protein>
<dbReference type="GO" id="GO:0051285">
    <property type="term" value="C:cell cortex of cell tip"/>
    <property type="evidence" value="ECO:0007669"/>
    <property type="project" value="TreeGrafter"/>
</dbReference>
<keyword evidence="1" id="KW-0472">Membrane</keyword>
<dbReference type="PANTHER" id="PTHR28019:SF2">
    <property type="entry name" value="CELL MEMBRANE PROTEIN YLR413W-RELATED"/>
    <property type="match status" value="1"/>
</dbReference>
<keyword evidence="1" id="KW-0812">Transmembrane</keyword>
<feature type="transmembrane region" description="Helical" evidence="1">
    <location>
        <begin position="6"/>
        <end position="27"/>
    </location>
</feature>
<organism evidence="2">
    <name type="scientific">Psilocybe cubensis</name>
    <name type="common">Psychedelic mushroom</name>
    <name type="synonym">Stropharia cubensis</name>
    <dbReference type="NCBI Taxonomy" id="181762"/>
    <lineage>
        <taxon>Eukaryota</taxon>
        <taxon>Fungi</taxon>
        <taxon>Dikarya</taxon>
        <taxon>Basidiomycota</taxon>
        <taxon>Agaricomycotina</taxon>
        <taxon>Agaricomycetes</taxon>
        <taxon>Agaricomycetidae</taxon>
        <taxon>Agaricales</taxon>
        <taxon>Agaricineae</taxon>
        <taxon>Strophariaceae</taxon>
        <taxon>Psilocybe</taxon>
    </lineage>
</organism>
<dbReference type="PANTHER" id="PTHR28019">
    <property type="entry name" value="CELL MEMBRANE PROTEIN YLR413W-RELATED"/>
    <property type="match status" value="1"/>
</dbReference>
<dbReference type="InterPro" id="IPR009571">
    <property type="entry name" value="SUR7/Rim9-like_fungi"/>
</dbReference>
<name>A0A8H7YA24_PSICU</name>
<dbReference type="OrthoDB" id="3349852at2759"/>
<dbReference type="Gene3D" id="1.20.140.150">
    <property type="match status" value="1"/>
</dbReference>
<dbReference type="GO" id="GO:0005886">
    <property type="term" value="C:plasma membrane"/>
    <property type="evidence" value="ECO:0007669"/>
    <property type="project" value="InterPro"/>
</dbReference>
<proteinExistence type="predicted"/>
<feature type="transmembrane region" description="Helical" evidence="1">
    <location>
        <begin position="222"/>
        <end position="249"/>
    </location>
</feature>
<gene>
    <name evidence="2" type="ORF">JR316_000757</name>
</gene>
<sequence length="256" mass="27357">MRGELCIGFASILSFASVILLIFVHVGQINTSTVPRKISMVKVNMTGYGSTIETITFPNIGTTSGLYTNNASAPLNAHAGLRQFYDFGLYSYCGYVDVNDGICGNHTAGEKYTPFDIIQSDLGTNFSVLTAAIVPTNTFRDASYLGKSSKAAYWMILLGTICAALALLTGVAKNNLTFFVSAVFSALGSLLLLIAASIWTVMIKKSQIINTSLTPTNVPLNIVVSEGTGLFLTWAAFACLIVSVVPYMVSCCTYRG</sequence>
<dbReference type="InterPro" id="IPR052413">
    <property type="entry name" value="SUR7_domain"/>
</dbReference>
<keyword evidence="1" id="KW-1133">Transmembrane helix</keyword>
<comment type="caution">
    <text evidence="2">The sequence shown here is derived from an EMBL/GenBank/DDBJ whole genome shotgun (WGS) entry which is preliminary data.</text>
</comment>
<feature type="transmembrane region" description="Helical" evidence="1">
    <location>
        <begin position="151"/>
        <end position="172"/>
    </location>
</feature>
<dbReference type="GO" id="GO:0031505">
    <property type="term" value="P:fungal-type cell wall organization"/>
    <property type="evidence" value="ECO:0007669"/>
    <property type="project" value="TreeGrafter"/>
</dbReference>
<dbReference type="Pfam" id="PF06687">
    <property type="entry name" value="SUR7"/>
    <property type="match status" value="1"/>
</dbReference>
<reference evidence="2" key="1">
    <citation type="submission" date="2021-02" db="EMBL/GenBank/DDBJ databases">
        <title>Psilocybe cubensis genome.</title>
        <authorList>
            <person name="Mckernan K.J."/>
            <person name="Crawford S."/>
            <person name="Trippe A."/>
            <person name="Kane L.T."/>
            <person name="Mclaughlin S."/>
        </authorList>
    </citation>
    <scope>NUCLEOTIDE SEQUENCE [LARGE SCALE GENOMIC DNA]</scope>
    <source>
        <strain evidence="2">MGC-MH-2018</strain>
    </source>
</reference>
<evidence type="ECO:0008006" key="3">
    <source>
        <dbReference type="Google" id="ProtNLM"/>
    </source>
</evidence>
<dbReference type="EMBL" id="JAFIQS010000001">
    <property type="protein sequence ID" value="KAG5174099.1"/>
    <property type="molecule type" value="Genomic_DNA"/>
</dbReference>
<evidence type="ECO:0000313" key="2">
    <source>
        <dbReference type="EMBL" id="KAG5174099.1"/>
    </source>
</evidence>
<accession>A0A8H7YA24</accession>
<evidence type="ECO:0000256" key="1">
    <source>
        <dbReference type="SAM" id="Phobius"/>
    </source>
</evidence>